<feature type="chain" id="PRO_5036824511" evidence="1">
    <location>
        <begin position="26"/>
        <end position="324"/>
    </location>
</feature>
<dbReference type="RefSeq" id="WP_218562464.1">
    <property type="nucleotide sequence ID" value="NZ_CP076643.1"/>
</dbReference>
<dbReference type="PROSITE" id="PS51257">
    <property type="entry name" value="PROKAR_LIPOPROTEIN"/>
    <property type="match status" value="1"/>
</dbReference>
<dbReference type="KEGG" id="vos:KNV97_17755"/>
<gene>
    <name evidence="3" type="ORF">KNV97_17755</name>
</gene>
<keyword evidence="3" id="KW-0449">Lipoprotein</keyword>
<organism evidence="3 4">
    <name type="scientific">Vibrio ostreae</name>
    <dbReference type="NCBI Taxonomy" id="2841925"/>
    <lineage>
        <taxon>Bacteria</taxon>
        <taxon>Pseudomonadati</taxon>
        <taxon>Pseudomonadota</taxon>
        <taxon>Gammaproteobacteria</taxon>
        <taxon>Vibrionales</taxon>
        <taxon>Vibrionaceae</taxon>
        <taxon>Vibrio</taxon>
    </lineage>
</organism>
<name>A0A975YN29_9VIBR</name>
<evidence type="ECO:0000313" key="3">
    <source>
        <dbReference type="EMBL" id="QXO17224.1"/>
    </source>
</evidence>
<keyword evidence="4" id="KW-1185">Reference proteome</keyword>
<dbReference type="EMBL" id="CP076643">
    <property type="protein sequence ID" value="QXO17224.1"/>
    <property type="molecule type" value="Genomic_DNA"/>
</dbReference>
<evidence type="ECO:0000256" key="1">
    <source>
        <dbReference type="SAM" id="SignalP"/>
    </source>
</evidence>
<protein>
    <submittedName>
        <fullName evidence="3">LPP20 family lipoprotein</fullName>
    </submittedName>
</protein>
<evidence type="ECO:0000313" key="4">
    <source>
        <dbReference type="Proteomes" id="UP000694232"/>
    </source>
</evidence>
<accession>A0A975YN29</accession>
<sequence>MLTIKRKLILGLCSLALLACQSTTAPDWYSAPPTNDPQYLTAVGQGLNLTQAKQSALSQINAQLWTQINSSFVSRDIVQSRNQSEHASSLIDNHVNSKTANITLTGIDYPQVAKNDIGYYVQAKVSRDTVVRQLRSEIEQSNRHAQAVLQQRQHQDALLWWLANRAQSEQAQAVAVRQAMLRALGQDDIPKAESIDQLASALAQVQSGIVIRVSASRKDQKSAELLAEQFSKQSLKTTFSGTPNTTHVLKLTSQLRQSTVGQAYISTQFTTLKLQGRNGNILASHEIISSGNSLTNYTFSKEGAERNFADTVSAQGLWTSLGIQ</sequence>
<keyword evidence="1" id="KW-0732">Signal</keyword>
<dbReference type="InterPro" id="IPR024952">
    <property type="entry name" value="LPP20-like_dom"/>
</dbReference>
<evidence type="ECO:0000259" key="2">
    <source>
        <dbReference type="Pfam" id="PF02169"/>
    </source>
</evidence>
<reference evidence="3" key="1">
    <citation type="submission" date="2021-06" db="EMBL/GenBank/DDBJ databases">
        <title>Vibrio nov. sp., novel gut bacterium isolated from Yellow Sea oyster.</title>
        <authorList>
            <person name="Muhammad N."/>
            <person name="Nguyen T.H."/>
            <person name="Lee Y.-J."/>
            <person name="Ko J."/>
            <person name="Kim S.-G."/>
        </authorList>
    </citation>
    <scope>NUCLEOTIDE SEQUENCE</scope>
    <source>
        <strain evidence="3">OG9-811</strain>
    </source>
</reference>
<feature type="signal peptide" evidence="1">
    <location>
        <begin position="1"/>
        <end position="25"/>
    </location>
</feature>
<dbReference type="Pfam" id="PF02169">
    <property type="entry name" value="LPP20"/>
    <property type="match status" value="1"/>
</dbReference>
<proteinExistence type="predicted"/>
<dbReference type="Proteomes" id="UP000694232">
    <property type="component" value="Chromosome 1"/>
</dbReference>
<dbReference type="AlphaFoldDB" id="A0A975YN29"/>
<feature type="domain" description="Lipoprotein LPP20-like" evidence="2">
    <location>
        <begin position="26"/>
        <end position="124"/>
    </location>
</feature>